<keyword evidence="1" id="KW-0812">Transmembrane</keyword>
<feature type="transmembrane region" description="Helical" evidence="1">
    <location>
        <begin position="44"/>
        <end position="65"/>
    </location>
</feature>
<evidence type="ECO:0000256" key="1">
    <source>
        <dbReference type="SAM" id="Phobius"/>
    </source>
</evidence>
<evidence type="ECO:0008006" key="3">
    <source>
        <dbReference type="Google" id="ProtNLM"/>
    </source>
</evidence>
<organism evidence="2">
    <name type="scientific">marine sediment metagenome</name>
    <dbReference type="NCBI Taxonomy" id="412755"/>
    <lineage>
        <taxon>unclassified sequences</taxon>
        <taxon>metagenomes</taxon>
        <taxon>ecological metagenomes</taxon>
    </lineage>
</organism>
<reference evidence="2" key="1">
    <citation type="journal article" date="2015" name="Nature">
        <title>Complex archaea that bridge the gap between prokaryotes and eukaryotes.</title>
        <authorList>
            <person name="Spang A."/>
            <person name="Saw J.H."/>
            <person name="Jorgensen S.L."/>
            <person name="Zaremba-Niedzwiedzka K."/>
            <person name="Martijn J."/>
            <person name="Lind A.E."/>
            <person name="van Eijk R."/>
            <person name="Schleper C."/>
            <person name="Guy L."/>
            <person name="Ettema T.J."/>
        </authorList>
    </citation>
    <scope>NUCLEOTIDE SEQUENCE</scope>
</reference>
<protein>
    <recommendedName>
        <fullName evidence="3">Branched-chain amino acid transport</fullName>
    </recommendedName>
</protein>
<gene>
    <name evidence="2" type="ORF">LCGC14_0252640</name>
</gene>
<sequence>MTDIDTGTLWFVIIALGLGSFGLRFVFTGLVGDREMPAWLLRHLRYTAVAILPALVAPQVIWPAATDGQLDLPRMAAAAAALTVGVLTKNVLLAIISGAATLYGLLWLLG</sequence>
<keyword evidence="1" id="KW-1133">Transmembrane helix</keyword>
<dbReference type="Pfam" id="PF05437">
    <property type="entry name" value="AzlD"/>
    <property type="match status" value="1"/>
</dbReference>
<proteinExistence type="predicted"/>
<evidence type="ECO:0000313" key="2">
    <source>
        <dbReference type="EMBL" id="KKN87923.1"/>
    </source>
</evidence>
<dbReference type="AlphaFoldDB" id="A0A0F9X8I3"/>
<feature type="transmembrane region" description="Helical" evidence="1">
    <location>
        <begin position="91"/>
        <end position="109"/>
    </location>
</feature>
<dbReference type="EMBL" id="LAZR01000132">
    <property type="protein sequence ID" value="KKN87923.1"/>
    <property type="molecule type" value="Genomic_DNA"/>
</dbReference>
<feature type="transmembrane region" description="Helical" evidence="1">
    <location>
        <begin position="12"/>
        <end position="32"/>
    </location>
</feature>
<comment type="caution">
    <text evidence="2">The sequence shown here is derived from an EMBL/GenBank/DDBJ whole genome shotgun (WGS) entry which is preliminary data.</text>
</comment>
<keyword evidence="1" id="KW-0472">Membrane</keyword>
<dbReference type="InterPro" id="IPR008407">
    <property type="entry name" value="Brnchd-chn_aa_trnsp_AzlD"/>
</dbReference>
<name>A0A0F9X8I3_9ZZZZ</name>
<accession>A0A0F9X8I3</accession>